<evidence type="ECO:0000313" key="1">
    <source>
        <dbReference type="EMBL" id="KAJ8708603.1"/>
    </source>
</evidence>
<protein>
    <submittedName>
        <fullName evidence="1">Uncharacterized protein</fullName>
    </submittedName>
</protein>
<reference evidence="1" key="1">
    <citation type="submission" date="2023-03" db="EMBL/GenBank/DDBJ databases">
        <title>Chromosome-level genomes of two armyworms, Mythimna separata and Mythimna loreyi, provide insights into the biosynthesis and reception of sex pheromones.</title>
        <authorList>
            <person name="Zhao H."/>
        </authorList>
    </citation>
    <scope>NUCLEOTIDE SEQUENCE</scope>
    <source>
        <strain evidence="1">BeijingLab</strain>
    </source>
</reference>
<dbReference type="Proteomes" id="UP001231649">
    <property type="component" value="Chromosome 25"/>
</dbReference>
<name>A0ACC2Q530_9NEOP</name>
<gene>
    <name evidence="1" type="ORF">PYW08_009985</name>
</gene>
<sequence length="994" mass="111771">MLWQPLNLTATCPTNTQLSACSDFAFVYLNILVRLYGDSHDRRIQQCREEEGRIEESIEKKREEYDFIVVGAGSAGCVVANRLSAVSEWKVLLLEAGPEQPDVTLVPALSTALIGSNIDWSYSTEPDGKSCLARREQRCGWPRGKVMGGSSSINSMAYVRGNKLDFDTWADMGNEGWSYKDVLPYFKKSEKNLNVEGLNRKYHGVDGKQSVARFPYIDRPSIMLTDAFHERGLPIADFNGAFPLSTMQSQVFAQDGERVSTNNAFIEPVRYKRKNLTVKTKAEATKILINKHKVAYGVKYIQDGHVHTAYARKEVIVSAGSINSPKLLMLSGVGPKEHLSKLNITVKKDLAVGENLHDQVTFNGIIVALPNRTSTRVSNEELVQDLYEYKQMKIKHGPLASNGPVSSIAFLKTDPDLPAPDIQFQLDRCFLKEYIREPEIYDEITIWPTPFYDALLPRTKNLVPKSRGKLLLNPDNPHGKPLIYANYFGDPTDLIPIVKGVRFLLSLENTKAFKSLGAYFDRTPLKACRDYTWGTDEYIVCLARAYTSSTYHLVLPYFKKSEKNLNIEGLNRKYHGVHGEQSVSRFIYVDKPSIMLTEAFHERGLPIADFNGASQLSTMQSQAFADGRERVSTNDAFIQPIRYKRKNLTVKTKAEATKLLINKYKVAYGVKYVQDGKVHTAYARKEVIVSAGSINSPKLLMLSGVGPKEHLSKLSIPVKKDLAVGENLHDHVTFNGIIIALPNRTSTRVSNEELVQDLYEYKQMKIKHGPLASNGPVNSIAFIKTDPDLPAPDIQYQVDHAFMKEYIREPEIYDEITIWPTPFYDCLLPRTMNLVPKSRGKLLLNPDNPHGKPLLYANYYGDPTDLIPIVKGVKFLLSLENTKAFKSLGAYFEKTPLKACRDYTWGTDEYIVCLARAYTSSTYHPVGTCKMGPKRDKKAVVDPKLCVYGISGLRVIDSSIMPVVNRGNTNAPSIMIGERGVAFVIEDWKKKRHN</sequence>
<dbReference type="EMBL" id="CM056801">
    <property type="protein sequence ID" value="KAJ8708603.1"/>
    <property type="molecule type" value="Genomic_DNA"/>
</dbReference>
<proteinExistence type="predicted"/>
<organism evidence="1 2">
    <name type="scientific">Mythimna loreyi</name>
    <dbReference type="NCBI Taxonomy" id="667449"/>
    <lineage>
        <taxon>Eukaryota</taxon>
        <taxon>Metazoa</taxon>
        <taxon>Ecdysozoa</taxon>
        <taxon>Arthropoda</taxon>
        <taxon>Hexapoda</taxon>
        <taxon>Insecta</taxon>
        <taxon>Pterygota</taxon>
        <taxon>Neoptera</taxon>
        <taxon>Endopterygota</taxon>
        <taxon>Lepidoptera</taxon>
        <taxon>Glossata</taxon>
        <taxon>Ditrysia</taxon>
        <taxon>Noctuoidea</taxon>
        <taxon>Noctuidae</taxon>
        <taxon>Noctuinae</taxon>
        <taxon>Hadenini</taxon>
        <taxon>Mythimna</taxon>
    </lineage>
</organism>
<evidence type="ECO:0000313" key="2">
    <source>
        <dbReference type="Proteomes" id="UP001231649"/>
    </source>
</evidence>
<comment type="caution">
    <text evidence="1">The sequence shown here is derived from an EMBL/GenBank/DDBJ whole genome shotgun (WGS) entry which is preliminary data.</text>
</comment>
<keyword evidence="2" id="KW-1185">Reference proteome</keyword>
<accession>A0ACC2Q530</accession>